<dbReference type="VEuPathDB" id="PiroplasmaDB:TA03080"/>
<evidence type="ECO:0000256" key="4">
    <source>
        <dbReference type="SAM" id="MobiDB-lite"/>
    </source>
</evidence>
<dbReference type="AlphaFoldDB" id="Q4UHF9"/>
<feature type="compositionally biased region" description="Low complexity" evidence="4">
    <location>
        <begin position="812"/>
        <end position="825"/>
    </location>
</feature>
<dbReference type="Gene3D" id="1.25.40.180">
    <property type="match status" value="2"/>
</dbReference>
<evidence type="ECO:0000256" key="1">
    <source>
        <dbReference type="ARBA" id="ARBA00005775"/>
    </source>
</evidence>
<dbReference type="Proteomes" id="UP000001950">
    <property type="component" value="Chromosome 1"/>
</dbReference>
<dbReference type="InterPro" id="IPR003890">
    <property type="entry name" value="MIF4G-like_typ-3"/>
</dbReference>
<feature type="compositionally biased region" description="Low complexity" evidence="4">
    <location>
        <begin position="844"/>
        <end position="871"/>
    </location>
</feature>
<evidence type="ECO:0000313" key="6">
    <source>
        <dbReference type="EMBL" id="CAI73480.1"/>
    </source>
</evidence>
<dbReference type="PANTHER" id="PTHR23253:SF9">
    <property type="entry name" value="EUKARYOTIC TRANSLATION INITIATION FACTOR 4 GAMMA 2"/>
    <property type="match status" value="1"/>
</dbReference>
<proteinExistence type="inferred from homology"/>
<dbReference type="EMBL" id="CR940347">
    <property type="protein sequence ID" value="CAI73480.1"/>
    <property type="molecule type" value="Genomic_DNA"/>
</dbReference>
<dbReference type="KEGG" id="tan:TA03080"/>
<dbReference type="InterPro" id="IPR016024">
    <property type="entry name" value="ARM-type_fold"/>
</dbReference>
<dbReference type="GO" id="GO:0003729">
    <property type="term" value="F:mRNA binding"/>
    <property type="evidence" value="ECO:0007669"/>
    <property type="project" value="TreeGrafter"/>
</dbReference>
<feature type="compositionally biased region" description="Polar residues" evidence="4">
    <location>
        <begin position="10"/>
        <end position="31"/>
    </location>
</feature>
<dbReference type="PANTHER" id="PTHR23253">
    <property type="entry name" value="EUKARYOTIC TRANSLATION INITIATION FACTOR 4 GAMMA"/>
    <property type="match status" value="1"/>
</dbReference>
<feature type="compositionally biased region" description="Low complexity" evidence="4">
    <location>
        <begin position="87"/>
        <end position="113"/>
    </location>
</feature>
<keyword evidence="2" id="KW-0396">Initiation factor</keyword>
<feature type="compositionally biased region" description="Low complexity" evidence="4">
    <location>
        <begin position="792"/>
        <end position="804"/>
    </location>
</feature>
<dbReference type="SUPFAM" id="SSF48371">
    <property type="entry name" value="ARM repeat"/>
    <property type="match status" value="1"/>
</dbReference>
<feature type="region of interest" description="Disordered" evidence="4">
    <location>
        <begin position="1"/>
        <end position="51"/>
    </location>
</feature>
<comment type="similarity">
    <text evidence="1">Belongs to the eukaryotic initiation factor 4G family.</text>
</comment>
<dbReference type="SMART" id="SM00543">
    <property type="entry name" value="MIF4G"/>
    <property type="match status" value="1"/>
</dbReference>
<dbReference type="GeneID" id="3863883"/>
<gene>
    <name evidence="6" type="ORF">TA03080</name>
</gene>
<name>Q4UHF9_THEAN</name>
<dbReference type="eggNOG" id="KOG0401">
    <property type="taxonomic scope" value="Eukaryota"/>
</dbReference>
<feature type="domain" description="MIF4G" evidence="5">
    <location>
        <begin position="648"/>
        <end position="952"/>
    </location>
</feature>
<evidence type="ECO:0000313" key="7">
    <source>
        <dbReference type="Proteomes" id="UP000001950"/>
    </source>
</evidence>
<dbReference type="GO" id="GO:0016281">
    <property type="term" value="C:eukaryotic translation initiation factor 4F complex"/>
    <property type="evidence" value="ECO:0007669"/>
    <property type="project" value="TreeGrafter"/>
</dbReference>
<feature type="region of interest" description="Disordered" evidence="4">
    <location>
        <begin position="792"/>
        <end position="872"/>
    </location>
</feature>
<dbReference type="GO" id="GO:0003743">
    <property type="term" value="F:translation initiation factor activity"/>
    <property type="evidence" value="ECO:0007669"/>
    <property type="project" value="UniProtKB-KW"/>
</dbReference>
<evidence type="ECO:0000256" key="2">
    <source>
        <dbReference type="ARBA" id="ARBA00022540"/>
    </source>
</evidence>
<feature type="region of interest" description="Disordered" evidence="4">
    <location>
        <begin position="68"/>
        <end position="121"/>
    </location>
</feature>
<keyword evidence="7" id="KW-1185">Reference proteome</keyword>
<protein>
    <recommendedName>
        <fullName evidence="5">MIF4G domain-containing protein</fullName>
    </recommendedName>
</protein>
<dbReference type="STRING" id="5874.Q4UHF9"/>
<feature type="compositionally biased region" description="Polar residues" evidence="4">
    <location>
        <begin position="826"/>
        <end position="840"/>
    </location>
</feature>
<dbReference type="InParanoid" id="Q4UHF9"/>
<dbReference type="OMA" id="PMNLLEC"/>
<reference evidence="6 7" key="1">
    <citation type="journal article" date="2005" name="Science">
        <title>Genome of the host-cell transforming parasite Theileria annulata compared with T. parva.</title>
        <authorList>
            <person name="Pain A."/>
            <person name="Renauld H."/>
            <person name="Berriman M."/>
            <person name="Murphy L."/>
            <person name="Yeats C.A."/>
            <person name="Weir W."/>
            <person name="Kerhornou A."/>
            <person name="Aslett M."/>
            <person name="Bishop R."/>
            <person name="Bouchier C."/>
            <person name="Cochet M."/>
            <person name="Coulson R.M.R."/>
            <person name="Cronin A."/>
            <person name="de Villiers E.P."/>
            <person name="Fraser A."/>
            <person name="Fosker N."/>
            <person name="Gardner M."/>
            <person name="Goble A."/>
            <person name="Griffiths-Jones S."/>
            <person name="Harris D.E."/>
            <person name="Katzer F."/>
            <person name="Larke N."/>
            <person name="Lord A."/>
            <person name="Maser P."/>
            <person name="McKellar S."/>
            <person name="Mooney P."/>
            <person name="Morton F."/>
            <person name="Nene V."/>
            <person name="O'Neil S."/>
            <person name="Price C."/>
            <person name="Quail M.A."/>
            <person name="Rabbinowitsch E."/>
            <person name="Rawlings N.D."/>
            <person name="Rutter S."/>
            <person name="Saunders D."/>
            <person name="Seeger K."/>
            <person name="Shah T."/>
            <person name="Squares R."/>
            <person name="Squares S."/>
            <person name="Tivey A."/>
            <person name="Walker A.R."/>
            <person name="Woodward J."/>
            <person name="Dobbelaere D.A.E."/>
            <person name="Langsley G."/>
            <person name="Rajandream M.A."/>
            <person name="McKeever D."/>
            <person name="Shiels B."/>
            <person name="Tait A."/>
            <person name="Barrell B.G."/>
            <person name="Hall N."/>
        </authorList>
    </citation>
    <scope>NUCLEOTIDE SEQUENCE [LARGE SCALE GENOMIC DNA]</scope>
    <source>
        <strain evidence="7">Ankara</strain>
    </source>
</reference>
<evidence type="ECO:0000256" key="3">
    <source>
        <dbReference type="ARBA" id="ARBA00022917"/>
    </source>
</evidence>
<accession>Q4UHF9</accession>
<keyword evidence="3" id="KW-0648">Protein biosynthesis</keyword>
<organism evidence="6 7">
    <name type="scientific">Theileria annulata</name>
    <dbReference type="NCBI Taxonomy" id="5874"/>
    <lineage>
        <taxon>Eukaryota</taxon>
        <taxon>Sar</taxon>
        <taxon>Alveolata</taxon>
        <taxon>Apicomplexa</taxon>
        <taxon>Aconoidasida</taxon>
        <taxon>Piroplasmida</taxon>
        <taxon>Theileriidae</taxon>
        <taxon>Theileria</taxon>
    </lineage>
</organism>
<feature type="compositionally biased region" description="Polar residues" evidence="4">
    <location>
        <begin position="68"/>
        <end position="86"/>
    </location>
</feature>
<sequence length="1233" mass="136625">MMRLFRRNSKSISNTSDTSQQVVTPSDNSQDIIEDNTNTTTNNNTDGEENQIPADISAVERVDEMDNTLNNSVSGDNINTSTEIPPNTTTIDTTDTNNSSTVTTKNTSSSNSTAGDGRNVENDVVKRRNNMRSRRKSMKNYNNSYHNSPYYSHYASPNYANNYTGPNYSTANYTNNYGAPNYPTHSYTFGNFNKYYPAQYNTNASTAYGANVNNTSNSVINTSTLNSMNSNSVLNNGVASNNVSNSIISKIGLLKNRQSSALQILNPHTGEVINSSTVNNTNTTTTHTNSSTNTVTVDTTTAENNNTLESMESIDSMENVMREISEEFNNINNLDISSSNDTSIQNTTIPSTVDLVTSDLNNIPSTVDLVNNDLNNIPSAVDLVNNDLNIPSAVNLVTSGTMVNGMNGMNDVKEVESIDWQDNTPTQMVPPILLISVQSRPKNKIKNKAINPAEMILTLSELHPNPNISTPNSHSKSHSRKIYNVPTEDTHTDEENVNIVTGVSEENTSTKVADPIFVDTYSTTPEDITLITANASGEDTNIEEDSVDTVMEDVNGVSVVVDVESSNVEKQEFDYSVDNLIRLSFSVFNLEFEDLGTFKLVPHNYVIRKKPKKSQWRDISNNTATIVSTGSGTLNSVNGRMSKLDQLKRSIRTLLNKLTVENFLVVSEKIVTLYREMSLREEVEVLVELLHEKGTTELEYADMYADVAFLLRYSYNDVLDLGNKTTLFHKSLLNKCQDSFEQINSNSSLDKSVILGSIRFMGELFLRKILSINILKRISNTLLYSSRRVVPTTTTTNGTEGTTDTTDKSAEGTSTNNTVNGTSSSQDSTEVTGTSTNGPDTVTEENSSNNTQITNTNTTTTTTGTDTSTDNVDISNGVSDTLSEFGAEPPMNLLECFVELLTTIGYTVEQIPGGVQMLDEYTGILIQLRNSGKYPTRINFKIQDLIDLRRRNWKLKLFKEKATSVSQIHKQVEQEQLTGTINSVEGKYITAGLQVNRHYTQFLLDKRQMAIDSLVNGVYTGSTVSGTLRCSVTVLAPAAPITNPQKGLYNKSNIDEMMSITKEFESLCSSEAFEALWKKFNPNDSETIVLFQQMLKICMNNGDLDSGLKMSDLIAFLISKIIDSDTLKAKLLNILCNNYVVRLNEEASENEHVVSFVTRIFTILFCRLSGESRNLLEKISLPNHFNTAKQLCVAVVHSVREYSTVDLGSTRRIIRRHLYSTFQHENLLFLDLI</sequence>
<dbReference type="OrthoDB" id="514777at2759"/>
<dbReference type="RefSeq" id="XP_954157.1">
    <property type="nucleotide sequence ID" value="XM_949064.1"/>
</dbReference>
<evidence type="ECO:0000259" key="5">
    <source>
        <dbReference type="SMART" id="SM00543"/>
    </source>
</evidence>
<feature type="compositionally biased region" description="Low complexity" evidence="4">
    <location>
        <begin position="36"/>
        <end position="45"/>
    </location>
</feature>
<dbReference type="Pfam" id="PF02854">
    <property type="entry name" value="MIF4G"/>
    <property type="match status" value="1"/>
</dbReference>